<evidence type="ECO:0000256" key="4">
    <source>
        <dbReference type="ARBA" id="ARBA00023163"/>
    </source>
</evidence>
<dbReference type="InterPro" id="IPR036388">
    <property type="entry name" value="WH-like_DNA-bd_sf"/>
</dbReference>
<evidence type="ECO:0000256" key="5">
    <source>
        <dbReference type="ARBA" id="ARBA00023242"/>
    </source>
</evidence>
<dbReference type="GO" id="GO:0006357">
    <property type="term" value="P:regulation of transcription by RNA polymerase II"/>
    <property type="evidence" value="ECO:0000318"/>
    <property type="project" value="GO_Central"/>
</dbReference>
<dbReference type="Bgee" id="ENSLOCG00000018295">
    <property type="expression patterns" value="Expressed in zone of skin and 4 other cell types or tissues"/>
</dbReference>
<dbReference type="GO" id="GO:0000978">
    <property type="term" value="F:RNA polymerase II cis-regulatory region sequence-specific DNA binding"/>
    <property type="evidence" value="ECO:0000318"/>
    <property type="project" value="GO_Central"/>
</dbReference>
<evidence type="ECO:0000259" key="8">
    <source>
        <dbReference type="PROSITE" id="PS50039"/>
    </source>
</evidence>
<dbReference type="FunFam" id="1.10.10.10:FF:000016">
    <property type="entry name" value="Forkhead box protein I1"/>
    <property type="match status" value="1"/>
</dbReference>
<dbReference type="PRINTS" id="PR00053">
    <property type="entry name" value="FORKHEAD"/>
</dbReference>
<dbReference type="eggNOG" id="KOG2294">
    <property type="taxonomic scope" value="Eukaryota"/>
</dbReference>
<dbReference type="InterPro" id="IPR036390">
    <property type="entry name" value="WH_DNA-bd_sf"/>
</dbReference>
<dbReference type="STRING" id="7918.ENSLOCP00000022396"/>
<keyword evidence="4" id="KW-0804">Transcription</keyword>
<feature type="region of interest" description="Disordered" evidence="7">
    <location>
        <begin position="1"/>
        <end position="77"/>
    </location>
</feature>
<dbReference type="PROSITE" id="PS00658">
    <property type="entry name" value="FORK_HEAD_2"/>
    <property type="match status" value="1"/>
</dbReference>
<dbReference type="PANTHER" id="PTHR11829:SF361">
    <property type="entry name" value="FORKHEAD BOX PROTEIN D4-LIKE 1"/>
    <property type="match status" value="1"/>
</dbReference>
<evidence type="ECO:0000313" key="10">
    <source>
        <dbReference type="Proteomes" id="UP000018468"/>
    </source>
</evidence>
<sequence>MTLDADSASDPTAEPDIDVVGDGSREARRPQLCPPLVEGAASGFQGERGAGVGSQKCPGGERDLELPAATSSSPAAVKSSALVKPPYSYIALITMAILQSPKKRLTLSEICDFISSRFAYYKEKFPAWQNSIRHNLSLNDCFVKMPREPGNPGKGNYWTLDPNSSDMFENGSFLRRRKRFKRQHFRFGLLKEQRDAGSLPSFTYGTYGLGAACLQLPSLDLYPVGFHPPAPCGAGGLPPAGSILPALSTLFSRTSAAAGGKAFLSPAQALKPDSSLGVPPFPFETLTGGVTAHCPALSSALVGDTQGPAFLSSAVLHHPSASPHLFSLQHEYQKLHPLHSGGPLTNKRLQQLSEAHNC</sequence>
<reference evidence="10" key="1">
    <citation type="submission" date="2011-12" db="EMBL/GenBank/DDBJ databases">
        <title>The Draft Genome of Lepisosteus oculatus.</title>
        <authorList>
            <consortium name="The Broad Institute Genome Assembly &amp; Analysis Group"/>
            <consortium name="Computational R&amp;D Group"/>
            <consortium name="and Sequencing Platform"/>
            <person name="Di Palma F."/>
            <person name="Alfoldi J."/>
            <person name="Johnson J."/>
            <person name="Berlin A."/>
            <person name="Gnerre S."/>
            <person name="Jaffe D."/>
            <person name="MacCallum I."/>
            <person name="Young S."/>
            <person name="Walker B.J."/>
            <person name="Lander E.S."/>
            <person name="Lindblad-Toh K."/>
        </authorList>
    </citation>
    <scope>NUCLEOTIDE SEQUENCE [LARGE SCALE GENOMIC DNA]</scope>
</reference>
<dbReference type="PROSITE" id="PS00657">
    <property type="entry name" value="FORK_HEAD_1"/>
    <property type="match status" value="1"/>
</dbReference>
<dbReference type="InterPro" id="IPR050211">
    <property type="entry name" value="FOX_domain-containing"/>
</dbReference>
<dbReference type="InterPro" id="IPR018122">
    <property type="entry name" value="TF_fork_head_CS_1"/>
</dbReference>
<dbReference type="GeneTree" id="ENSGT00940000157140"/>
<organism evidence="9 10">
    <name type="scientific">Lepisosteus oculatus</name>
    <name type="common">Spotted gar</name>
    <dbReference type="NCBI Taxonomy" id="7918"/>
    <lineage>
        <taxon>Eukaryota</taxon>
        <taxon>Metazoa</taxon>
        <taxon>Chordata</taxon>
        <taxon>Craniata</taxon>
        <taxon>Vertebrata</taxon>
        <taxon>Euteleostomi</taxon>
        <taxon>Actinopterygii</taxon>
        <taxon>Neopterygii</taxon>
        <taxon>Holostei</taxon>
        <taxon>Semionotiformes</taxon>
        <taxon>Lepisosteidae</taxon>
        <taxon>Lepisosteus</taxon>
    </lineage>
</organism>
<feature type="domain" description="Fork-head" evidence="8">
    <location>
        <begin position="84"/>
        <end position="178"/>
    </location>
</feature>
<dbReference type="GO" id="GO:0009653">
    <property type="term" value="P:anatomical structure morphogenesis"/>
    <property type="evidence" value="ECO:0000318"/>
    <property type="project" value="GO_Central"/>
</dbReference>
<dbReference type="Proteomes" id="UP000018468">
    <property type="component" value="Linkage group LG6"/>
</dbReference>
<dbReference type="Ensembl" id="ENSLOCT00000022437.1">
    <property type="protein sequence ID" value="ENSLOCP00000022396.1"/>
    <property type="gene ID" value="ENSLOCG00000018295.1"/>
</dbReference>
<reference evidence="9" key="2">
    <citation type="submission" date="2025-08" db="UniProtKB">
        <authorList>
            <consortium name="Ensembl"/>
        </authorList>
    </citation>
    <scope>IDENTIFICATION</scope>
</reference>
<dbReference type="PANTHER" id="PTHR11829">
    <property type="entry name" value="FORKHEAD BOX PROTEIN"/>
    <property type="match status" value="1"/>
</dbReference>
<evidence type="ECO:0000313" key="9">
    <source>
        <dbReference type="Ensembl" id="ENSLOCP00000022396.1"/>
    </source>
</evidence>
<evidence type="ECO:0000256" key="1">
    <source>
        <dbReference type="ARBA" id="ARBA00004123"/>
    </source>
</evidence>
<dbReference type="GO" id="GO:0005634">
    <property type="term" value="C:nucleus"/>
    <property type="evidence" value="ECO:0007669"/>
    <property type="project" value="UniProtKB-SubCell"/>
</dbReference>
<dbReference type="InterPro" id="IPR001766">
    <property type="entry name" value="Fork_head_dom"/>
</dbReference>
<dbReference type="HOGENOM" id="CLU_040357_5_2_1"/>
<comment type="subcellular location">
    <subcellularLocation>
        <location evidence="1 6">Nucleus</location>
    </subcellularLocation>
</comment>
<evidence type="ECO:0000256" key="7">
    <source>
        <dbReference type="SAM" id="MobiDB-lite"/>
    </source>
</evidence>
<dbReference type="SUPFAM" id="SSF46785">
    <property type="entry name" value="Winged helix' DNA-binding domain"/>
    <property type="match status" value="1"/>
</dbReference>
<proteinExistence type="predicted"/>
<accession>W5NP37</accession>
<dbReference type="EMBL" id="AHAT01007653">
    <property type="status" value="NOT_ANNOTATED_CDS"/>
    <property type="molecule type" value="Genomic_DNA"/>
</dbReference>
<feature type="DNA-binding region" description="Fork-head" evidence="6">
    <location>
        <begin position="84"/>
        <end position="178"/>
    </location>
</feature>
<dbReference type="SMART" id="SM00339">
    <property type="entry name" value="FH"/>
    <property type="match status" value="1"/>
</dbReference>
<evidence type="ECO:0000256" key="2">
    <source>
        <dbReference type="ARBA" id="ARBA00023015"/>
    </source>
</evidence>
<dbReference type="CDD" id="cd20048">
    <property type="entry name" value="FH_FOXD4-like"/>
    <property type="match status" value="1"/>
</dbReference>
<evidence type="ECO:0000256" key="6">
    <source>
        <dbReference type="PROSITE-ProRule" id="PRU00089"/>
    </source>
</evidence>
<dbReference type="Gene3D" id="1.10.10.10">
    <property type="entry name" value="Winged helix-like DNA-binding domain superfamily/Winged helix DNA-binding domain"/>
    <property type="match status" value="1"/>
</dbReference>
<dbReference type="GO" id="GO:0030154">
    <property type="term" value="P:cell differentiation"/>
    <property type="evidence" value="ECO:0000318"/>
    <property type="project" value="GO_Central"/>
</dbReference>
<protein>
    <submittedName>
        <fullName evidence="9">Forkhead box D7</fullName>
    </submittedName>
</protein>
<evidence type="ECO:0000256" key="3">
    <source>
        <dbReference type="ARBA" id="ARBA00023125"/>
    </source>
</evidence>
<keyword evidence="3 6" id="KW-0238">DNA-binding</keyword>
<keyword evidence="5 6" id="KW-0539">Nucleus</keyword>
<dbReference type="Pfam" id="PF00250">
    <property type="entry name" value="Forkhead"/>
    <property type="match status" value="1"/>
</dbReference>
<keyword evidence="10" id="KW-1185">Reference proteome</keyword>
<dbReference type="PROSITE" id="PS50039">
    <property type="entry name" value="FORK_HEAD_3"/>
    <property type="match status" value="1"/>
</dbReference>
<name>W5NP37_LEPOC</name>
<dbReference type="InParanoid" id="W5NP37"/>
<keyword evidence="2" id="KW-0805">Transcription regulation</keyword>
<dbReference type="GO" id="GO:0000981">
    <property type="term" value="F:DNA-binding transcription factor activity, RNA polymerase II-specific"/>
    <property type="evidence" value="ECO:0000318"/>
    <property type="project" value="GO_Central"/>
</dbReference>
<dbReference type="InterPro" id="IPR030456">
    <property type="entry name" value="TF_fork_head_CS_2"/>
</dbReference>
<dbReference type="AlphaFoldDB" id="W5NP37"/>
<reference evidence="9" key="3">
    <citation type="submission" date="2025-09" db="UniProtKB">
        <authorList>
            <consortium name="Ensembl"/>
        </authorList>
    </citation>
    <scope>IDENTIFICATION</scope>
</reference>